<dbReference type="RefSeq" id="WP_219937709.1">
    <property type="nucleotide sequence ID" value="NZ_JAGFNY010000019.1"/>
</dbReference>
<keyword evidence="2" id="KW-0472">Membrane</keyword>
<proteinExistence type="predicted"/>
<organism evidence="3 4">
    <name type="scientific">Succinivibrio faecicola</name>
    <dbReference type="NCBI Taxonomy" id="2820300"/>
    <lineage>
        <taxon>Bacteria</taxon>
        <taxon>Pseudomonadati</taxon>
        <taxon>Pseudomonadota</taxon>
        <taxon>Gammaproteobacteria</taxon>
        <taxon>Aeromonadales</taxon>
        <taxon>Succinivibrionaceae</taxon>
        <taxon>Succinivibrio</taxon>
    </lineage>
</organism>
<evidence type="ECO:0000313" key="3">
    <source>
        <dbReference type="EMBL" id="MBW7570486.1"/>
    </source>
</evidence>
<comment type="caution">
    <text evidence="3">The sequence shown here is derived from an EMBL/GenBank/DDBJ whole genome shotgun (WGS) entry which is preliminary data.</text>
</comment>
<keyword evidence="2" id="KW-0812">Transmembrane</keyword>
<accession>A0ABS7DHC2</accession>
<evidence type="ECO:0000256" key="2">
    <source>
        <dbReference type="SAM" id="Phobius"/>
    </source>
</evidence>
<feature type="transmembrane region" description="Helical" evidence="2">
    <location>
        <begin position="187"/>
        <end position="209"/>
    </location>
</feature>
<evidence type="ECO:0008006" key="5">
    <source>
        <dbReference type="Google" id="ProtNLM"/>
    </source>
</evidence>
<sequence length="378" mass="41427">MNINAEILNENGKGYLIIKDVKSSEIKDIQIGSPLAKRNAKNSLEITFKDKSTTESVTDSIKLKPESIKFVSNDINGYKIELPASVNNTLYRESNRFNSSFSVSVREFEIETGQIVGETYNLFAPVTKSLELMIEPPSLEKENIGALNNSTLSNTALNGAECTVQESVIKDGPINYQNTANSKKKSILPLILIILLILLALGVLGYFLFNYLNSKDATAGDMSKQALEQVDDSNKADENKDDDTDTQALDDASKANENTAVSAQSSSTVNGCSISNPNDADLIKACIQASVSSDEIIELSNKAFANNRCNLGKRLFSSIGRKDGDVAFAYAKYFDKNSSVSSQCEQKNEKMAIYWYEKAYSLNESDEAQEALSKLKGE</sequence>
<evidence type="ECO:0000313" key="4">
    <source>
        <dbReference type="Proteomes" id="UP000731465"/>
    </source>
</evidence>
<evidence type="ECO:0000256" key="1">
    <source>
        <dbReference type="SAM" id="MobiDB-lite"/>
    </source>
</evidence>
<dbReference type="Proteomes" id="UP000731465">
    <property type="component" value="Unassembled WGS sequence"/>
</dbReference>
<gene>
    <name evidence="3" type="ORF">J5V48_06195</name>
</gene>
<keyword evidence="2" id="KW-1133">Transmembrane helix</keyword>
<dbReference type="EMBL" id="JAGFNY010000019">
    <property type="protein sequence ID" value="MBW7570486.1"/>
    <property type="molecule type" value="Genomic_DNA"/>
</dbReference>
<feature type="region of interest" description="Disordered" evidence="1">
    <location>
        <begin position="228"/>
        <end position="248"/>
    </location>
</feature>
<protein>
    <recommendedName>
        <fullName evidence="5">Sel1 repeat family protein</fullName>
    </recommendedName>
</protein>
<keyword evidence="4" id="KW-1185">Reference proteome</keyword>
<name>A0ABS7DHC2_9GAMM</name>
<reference evidence="3 4" key="1">
    <citation type="submission" date="2021-03" db="EMBL/GenBank/DDBJ databases">
        <title>Succinivibrio sp. nov. isolated from feces of cow.</title>
        <authorList>
            <person name="Choi J.-Y."/>
        </authorList>
    </citation>
    <scope>NUCLEOTIDE SEQUENCE [LARGE SCALE GENOMIC DNA]</scope>
    <source>
        <strain evidence="3 4">AGMB01872</strain>
    </source>
</reference>